<dbReference type="CDD" id="cd02146">
    <property type="entry name" value="NfsA-like"/>
    <property type="match status" value="1"/>
</dbReference>
<evidence type="ECO:0000313" key="7">
    <source>
        <dbReference type="EMBL" id="MFC4768112.1"/>
    </source>
</evidence>
<evidence type="ECO:0000259" key="6">
    <source>
        <dbReference type="Pfam" id="PF00881"/>
    </source>
</evidence>
<evidence type="ECO:0000313" key="8">
    <source>
        <dbReference type="Proteomes" id="UP001596002"/>
    </source>
</evidence>
<keyword evidence="5" id="KW-0521">NADP</keyword>
<accession>A0ABV9Q3T1</accession>
<dbReference type="RefSeq" id="WP_380026037.1">
    <property type="nucleotide sequence ID" value="NZ_JBHSHC010000096.1"/>
</dbReference>
<organism evidence="7 8">
    <name type="scientific">Effusibacillus consociatus</name>
    <dbReference type="NCBI Taxonomy" id="1117041"/>
    <lineage>
        <taxon>Bacteria</taxon>
        <taxon>Bacillati</taxon>
        <taxon>Bacillota</taxon>
        <taxon>Bacilli</taxon>
        <taxon>Bacillales</taxon>
        <taxon>Alicyclobacillaceae</taxon>
        <taxon>Effusibacillus</taxon>
    </lineage>
</organism>
<sequence>MNPTIELLQRHRSIRKYKSIPLDSEQIIAILHSAQMASSSSNVQAYSVIAVTDPAMKKELAVLTGNQAYVEQCPLFLVWCADMYRLREACEMQGTEMVHGTMENFIVATVDTALAAQNAAIAAESMGLGIVYIGGIRNNPREVTKLLQLPELVYPVFGMCVGYPDHTPEIKPRLGSKAVFHHNTYDTAGVRGEIENYDQVMRAYYLERTKGKRDTVWSKEMADKYRQPIREHMRAFLEEQGFRFD</sequence>
<dbReference type="InterPro" id="IPR000415">
    <property type="entry name" value="Nitroreductase-like"/>
</dbReference>
<name>A0ABV9Q3T1_9BACL</name>
<keyword evidence="2 5" id="KW-0285">Flavoprotein</keyword>
<dbReference type="PANTHER" id="PTHR43425">
    <property type="entry name" value="OXYGEN-INSENSITIVE NADPH NITROREDUCTASE"/>
    <property type="match status" value="1"/>
</dbReference>
<dbReference type="InterPro" id="IPR029479">
    <property type="entry name" value="Nitroreductase"/>
</dbReference>
<dbReference type="NCBIfam" id="NF008033">
    <property type="entry name" value="PRK10765.1"/>
    <property type="match status" value="1"/>
</dbReference>
<dbReference type="Gene3D" id="3.40.109.10">
    <property type="entry name" value="NADH Oxidase"/>
    <property type="match status" value="1"/>
</dbReference>
<feature type="domain" description="Nitroreductase" evidence="6">
    <location>
        <begin position="9"/>
        <end position="163"/>
    </location>
</feature>
<keyword evidence="4 5" id="KW-0560">Oxidoreductase</keyword>
<gene>
    <name evidence="7" type="primary">nfsA</name>
    <name evidence="7" type="ORF">ACFO8Q_12200</name>
</gene>
<evidence type="ECO:0000256" key="1">
    <source>
        <dbReference type="ARBA" id="ARBA00008366"/>
    </source>
</evidence>
<proteinExistence type="inferred from homology"/>
<keyword evidence="3 5" id="KW-0288">FMN</keyword>
<protein>
    <submittedName>
        <fullName evidence="7">Oxygen-insensitive NADPH nitroreductase</fullName>
    </submittedName>
</protein>
<dbReference type="InterPro" id="IPR016446">
    <property type="entry name" value="Flavin_OxRdtase_Frp"/>
</dbReference>
<reference evidence="8" key="1">
    <citation type="journal article" date="2019" name="Int. J. Syst. Evol. Microbiol.">
        <title>The Global Catalogue of Microorganisms (GCM) 10K type strain sequencing project: providing services to taxonomists for standard genome sequencing and annotation.</title>
        <authorList>
            <consortium name="The Broad Institute Genomics Platform"/>
            <consortium name="The Broad Institute Genome Sequencing Center for Infectious Disease"/>
            <person name="Wu L."/>
            <person name="Ma J."/>
        </authorList>
    </citation>
    <scope>NUCLEOTIDE SEQUENCE [LARGE SCALE GENOMIC DNA]</scope>
    <source>
        <strain evidence="8">WYCCWR 12678</strain>
    </source>
</reference>
<comment type="caution">
    <text evidence="7">The sequence shown here is derived from an EMBL/GenBank/DDBJ whole genome shotgun (WGS) entry which is preliminary data.</text>
</comment>
<keyword evidence="8" id="KW-1185">Reference proteome</keyword>
<evidence type="ECO:0000256" key="4">
    <source>
        <dbReference type="ARBA" id="ARBA00023002"/>
    </source>
</evidence>
<dbReference type="PANTHER" id="PTHR43425:SF2">
    <property type="entry name" value="OXYGEN-INSENSITIVE NADPH NITROREDUCTASE"/>
    <property type="match status" value="1"/>
</dbReference>
<evidence type="ECO:0000256" key="5">
    <source>
        <dbReference type="PIRNR" id="PIRNR005426"/>
    </source>
</evidence>
<dbReference type="EMBL" id="JBHSHC010000096">
    <property type="protein sequence ID" value="MFC4768112.1"/>
    <property type="molecule type" value="Genomic_DNA"/>
</dbReference>
<evidence type="ECO:0000256" key="3">
    <source>
        <dbReference type="ARBA" id="ARBA00022643"/>
    </source>
</evidence>
<dbReference type="SUPFAM" id="SSF55469">
    <property type="entry name" value="FMN-dependent nitroreductase-like"/>
    <property type="match status" value="1"/>
</dbReference>
<dbReference type="PIRSF" id="PIRSF005426">
    <property type="entry name" value="Frp"/>
    <property type="match status" value="1"/>
</dbReference>
<comment type="similarity">
    <text evidence="1 5">Belongs to the flavin oxidoreductase frp family.</text>
</comment>
<evidence type="ECO:0000256" key="2">
    <source>
        <dbReference type="ARBA" id="ARBA00022630"/>
    </source>
</evidence>
<dbReference type="Proteomes" id="UP001596002">
    <property type="component" value="Unassembled WGS sequence"/>
</dbReference>
<dbReference type="Pfam" id="PF00881">
    <property type="entry name" value="Nitroreductase"/>
    <property type="match status" value="1"/>
</dbReference>